<evidence type="ECO:0000313" key="3">
    <source>
        <dbReference type="Proteomes" id="UP001165586"/>
    </source>
</evidence>
<dbReference type="EMBL" id="JANLCJ010000014">
    <property type="protein sequence ID" value="MCS5736282.1"/>
    <property type="molecule type" value="Genomic_DNA"/>
</dbReference>
<feature type="transmembrane region" description="Helical" evidence="1">
    <location>
        <begin position="91"/>
        <end position="110"/>
    </location>
</feature>
<proteinExistence type="predicted"/>
<keyword evidence="1" id="KW-0812">Transmembrane</keyword>
<evidence type="ECO:0000256" key="1">
    <source>
        <dbReference type="SAM" id="Phobius"/>
    </source>
</evidence>
<evidence type="ECO:0008006" key="4">
    <source>
        <dbReference type="Google" id="ProtNLM"/>
    </source>
</evidence>
<gene>
    <name evidence="2" type="ORF">N1032_21315</name>
</gene>
<accession>A0ABT2H8P0</accession>
<comment type="caution">
    <text evidence="2">The sequence shown here is derived from an EMBL/GenBank/DDBJ whole genome shotgun (WGS) entry which is preliminary data.</text>
</comment>
<dbReference type="Proteomes" id="UP001165586">
    <property type="component" value="Unassembled WGS sequence"/>
</dbReference>
<keyword evidence="3" id="KW-1185">Reference proteome</keyword>
<reference evidence="2" key="1">
    <citation type="submission" date="2022-08" db="EMBL/GenBank/DDBJ databases">
        <authorList>
            <person name="Deng Y."/>
            <person name="Han X.-F."/>
            <person name="Zhang Y.-Q."/>
        </authorList>
    </citation>
    <scope>NUCLEOTIDE SEQUENCE</scope>
    <source>
        <strain evidence="2">CPCC 203386</strain>
    </source>
</reference>
<organism evidence="2 3">
    <name type="scientific">Herbiconiux daphne</name>
    <dbReference type="NCBI Taxonomy" id="2970914"/>
    <lineage>
        <taxon>Bacteria</taxon>
        <taxon>Bacillati</taxon>
        <taxon>Actinomycetota</taxon>
        <taxon>Actinomycetes</taxon>
        <taxon>Micrococcales</taxon>
        <taxon>Microbacteriaceae</taxon>
        <taxon>Herbiconiux</taxon>
    </lineage>
</organism>
<feature type="transmembrane region" description="Helical" evidence="1">
    <location>
        <begin position="46"/>
        <end position="79"/>
    </location>
</feature>
<feature type="transmembrane region" description="Helical" evidence="1">
    <location>
        <begin position="116"/>
        <end position="136"/>
    </location>
</feature>
<protein>
    <recommendedName>
        <fullName evidence="4">MFS transporter</fullName>
    </recommendedName>
</protein>
<keyword evidence="1" id="KW-1133">Transmembrane helix</keyword>
<name>A0ABT2H8P0_9MICO</name>
<sequence length="156" mass="15306">MTKRIDCSVSIPWCLLVSSAGLWGAFSGVAFDAALSLQAGRSSYAVLMFVAFGLPLAFVGGLVTGASAMAVGLIMDVAVRRLNHSARFRGALRAGGAIGSSAAVLLFGVADVTSPGPAIAIPLALAVAGGVILFIGSNSGVGSAPIGGTAATARDA</sequence>
<evidence type="ECO:0000313" key="2">
    <source>
        <dbReference type="EMBL" id="MCS5736282.1"/>
    </source>
</evidence>
<keyword evidence="1" id="KW-0472">Membrane</keyword>